<evidence type="ECO:0000256" key="1">
    <source>
        <dbReference type="SAM" id="SignalP"/>
    </source>
</evidence>
<feature type="signal peptide" evidence="1">
    <location>
        <begin position="1"/>
        <end position="31"/>
    </location>
</feature>
<dbReference type="Proteomes" id="UP000262954">
    <property type="component" value="Unassembled WGS sequence"/>
</dbReference>
<feature type="chain" id="PRO_5016650708" description="Outer membrane protein assembly factor BamD" evidence="1">
    <location>
        <begin position="32"/>
        <end position="550"/>
    </location>
</feature>
<protein>
    <recommendedName>
        <fullName evidence="4">Outer membrane protein assembly factor BamD</fullName>
    </recommendedName>
</protein>
<comment type="caution">
    <text evidence="2">The sequence shown here is derived from an EMBL/GenBank/DDBJ whole genome shotgun (WGS) entry which is preliminary data.</text>
</comment>
<proteinExistence type="predicted"/>
<organism evidence="2 3">
    <name type="scientific">Coprobacter fastidiosus</name>
    <dbReference type="NCBI Taxonomy" id="1099853"/>
    <lineage>
        <taxon>Bacteria</taxon>
        <taxon>Pseudomonadati</taxon>
        <taxon>Bacteroidota</taxon>
        <taxon>Bacteroidia</taxon>
        <taxon>Bacteroidales</taxon>
        <taxon>Barnesiellaceae</taxon>
        <taxon>Coprobacter</taxon>
    </lineage>
</organism>
<evidence type="ECO:0000313" key="3">
    <source>
        <dbReference type="Proteomes" id="UP000262954"/>
    </source>
</evidence>
<dbReference type="Gene3D" id="2.180.10.10">
    <property type="entry name" value="RHS repeat-associated core"/>
    <property type="match status" value="1"/>
</dbReference>
<dbReference type="EMBL" id="DNWC01000027">
    <property type="protein sequence ID" value="HBJ07725.1"/>
    <property type="molecule type" value="Genomic_DNA"/>
</dbReference>
<keyword evidence="1" id="KW-0732">Signal</keyword>
<evidence type="ECO:0000313" key="2">
    <source>
        <dbReference type="EMBL" id="HBJ07725.1"/>
    </source>
</evidence>
<dbReference type="InterPro" id="IPR011990">
    <property type="entry name" value="TPR-like_helical_dom_sf"/>
</dbReference>
<dbReference type="Gene3D" id="1.25.40.10">
    <property type="entry name" value="Tetratricopeptide repeat domain"/>
    <property type="match status" value="1"/>
</dbReference>
<accession>A0A354LZN6</accession>
<dbReference type="AlphaFoldDB" id="A0A354LZN6"/>
<gene>
    <name evidence="2" type="ORF">DDY73_01855</name>
</gene>
<reference evidence="2 3" key="1">
    <citation type="journal article" date="2018" name="Nat. Biotechnol.">
        <title>A standardized bacterial taxonomy based on genome phylogeny substantially revises the tree of life.</title>
        <authorList>
            <person name="Parks D.H."/>
            <person name="Chuvochina M."/>
            <person name="Waite D.W."/>
            <person name="Rinke C."/>
            <person name="Skarshewski A."/>
            <person name="Chaumeil P.A."/>
            <person name="Hugenholtz P."/>
        </authorList>
    </citation>
    <scope>NUCLEOTIDE SEQUENCE [LARGE SCALE GENOMIC DNA]</scope>
    <source>
        <strain evidence="2">UBA11482</strain>
    </source>
</reference>
<sequence>MKQLITFRPYSKIFSCLFISTCLLTSFTVHAQKANKIFELLQEKKISKAVEKRNKVYTTDSKSDLILVDICDCVLFNTPEYKGYDPYRAYALLNTTITHQQDKDVKKFLTKHKTSFAIIKKQIEENILNDAKKDNTEAAFARAIEACNECFYLQEAKQLQEDIAYNNAIEKADIDSYKYFLTHYPESERVPEITRLADKIIFSKLDNTIEAYSAFIQQYPQSELVPEAQNRIYQLAYKYATEQNTKEAYVNLLQRYPTHPQKDEITKIIEDIDYNHFINGMSLYAYNKFIADHPNSPYIEKLNEKMALINKSQFHTEAEGLKGYVKTTFEKVETKNTNGKTATSNIRNTYNELGQLTLHEQTSGSSTQGKQYYYHPDNTLSSVVTAKGNEKYIYKGSLLQKITFVNTKKRETTQSTFKYDANNRLIERTDFVTGVKGGIKTQYTYNANDSLVSTKIFKANLPKNTTTATFSNNKKQNETNINGRFKTVHTYTYNDKGDLSKDSINTNGKSSEITYEYTYDTQGNWTTRTQYNDGKVKEMIQRDIEYYSYK</sequence>
<name>A0A354LZN6_9BACT</name>
<dbReference type="RefSeq" id="WP_303009328.1">
    <property type="nucleotide sequence ID" value="NZ_CAUAJF010000139.1"/>
</dbReference>
<evidence type="ECO:0008006" key="4">
    <source>
        <dbReference type="Google" id="ProtNLM"/>
    </source>
</evidence>